<proteinExistence type="predicted"/>
<name>A0A1I7JVU0_9BACL</name>
<dbReference type="EMBL" id="FPBV01000012">
    <property type="protein sequence ID" value="SFU89209.1"/>
    <property type="molecule type" value="Genomic_DNA"/>
</dbReference>
<evidence type="ECO:0000313" key="2">
    <source>
        <dbReference type="Proteomes" id="UP000183508"/>
    </source>
</evidence>
<evidence type="ECO:0008006" key="3">
    <source>
        <dbReference type="Google" id="ProtNLM"/>
    </source>
</evidence>
<dbReference type="OrthoDB" id="2372133at2"/>
<protein>
    <recommendedName>
        <fullName evidence="3">Spore coat protein, CotS family</fullName>
    </recommendedName>
</protein>
<organism evidence="1 2">
    <name type="scientific">Alicyclobacillus macrosporangiidus</name>
    <dbReference type="NCBI Taxonomy" id="392015"/>
    <lineage>
        <taxon>Bacteria</taxon>
        <taxon>Bacillati</taxon>
        <taxon>Bacillota</taxon>
        <taxon>Bacilli</taxon>
        <taxon>Bacillales</taxon>
        <taxon>Alicyclobacillaceae</taxon>
        <taxon>Alicyclobacillus</taxon>
    </lineage>
</organism>
<dbReference type="RefSeq" id="WP_074953007.1">
    <property type="nucleotide sequence ID" value="NZ_FPBV01000012.1"/>
</dbReference>
<dbReference type="Proteomes" id="UP000183508">
    <property type="component" value="Unassembled WGS sequence"/>
</dbReference>
<dbReference type="Gene3D" id="3.90.1200.10">
    <property type="match status" value="1"/>
</dbReference>
<evidence type="ECO:0000313" key="1">
    <source>
        <dbReference type="EMBL" id="SFU89209.1"/>
    </source>
</evidence>
<dbReference type="STRING" id="392015.SAMN05421543_11227"/>
<sequence length="348" mass="37977">MPEEEADLAWARAGLAHYDVPVERWTPMGWGRVRIDGGGRCYEARRLGDAAARWRTAVTDVCAGRGFRRTQRPLATLYLERWVRLADGSAVLLVDVFAGHPLEPVPQDVDAAARNLGRLHRALDGAGAHPDLHDLPTRRGSWVDHLRAGRDALAAERLLAGDRSEPARATGPLTGPATGGRTWMAWLDRWAETADRAVAALERSGYAERAGEAARRREIAWNGYRLQNLVRTRGGRIATLQLVDPVVDARLFDLATLCHEVCLGDHAGGVAEALSAYRAEAPLDADEADMVRAFAAFPHHAVQWLRTWRAARGATGLPPGWERMAARHQQAAGALLGRFRGDDVGAAT</sequence>
<dbReference type="InterPro" id="IPR011009">
    <property type="entry name" value="Kinase-like_dom_sf"/>
</dbReference>
<dbReference type="SUPFAM" id="SSF56112">
    <property type="entry name" value="Protein kinase-like (PK-like)"/>
    <property type="match status" value="1"/>
</dbReference>
<reference evidence="2" key="1">
    <citation type="submission" date="2016-10" db="EMBL/GenBank/DDBJ databases">
        <authorList>
            <person name="Varghese N."/>
        </authorList>
    </citation>
    <scope>NUCLEOTIDE SEQUENCE [LARGE SCALE GENOMIC DNA]</scope>
    <source>
        <strain evidence="2">DSM 17980</strain>
    </source>
</reference>
<dbReference type="AlphaFoldDB" id="A0A1I7JVU0"/>
<gene>
    <name evidence="1" type="ORF">SAMN05421543_11227</name>
</gene>
<keyword evidence="2" id="KW-1185">Reference proteome</keyword>
<accession>A0A1I7JVU0</accession>